<protein>
    <submittedName>
        <fullName evidence="2">Protein SFI1 homolog</fullName>
    </submittedName>
</protein>
<dbReference type="EMBL" id="AP012603">
    <property type="protein sequence ID" value="BAM86571.1"/>
    <property type="molecule type" value="Genomic_DNA"/>
</dbReference>
<evidence type="ECO:0000256" key="1">
    <source>
        <dbReference type="SAM" id="MobiDB-lite"/>
    </source>
</evidence>
<name>M4Z1R7_9BRAD</name>
<evidence type="ECO:0000313" key="2">
    <source>
        <dbReference type="EMBL" id="BAM86571.1"/>
    </source>
</evidence>
<proteinExistence type="predicted"/>
<sequence>MNRDVNLHFEARDVQSKPYADRVPLRGVAGGGGTAPASMGRIGQVAIAGKPFAPELPRREQGRVAVLMCLIPRTNFVVWRRRIRTLPLVRTQVLAEISRGQNPSGESSVMTQPPPAPAGAAATAAE</sequence>
<organism evidence="2 3">
    <name type="scientific">Bradyrhizobium oligotrophicum S58</name>
    <dbReference type="NCBI Taxonomy" id="1245469"/>
    <lineage>
        <taxon>Bacteria</taxon>
        <taxon>Pseudomonadati</taxon>
        <taxon>Pseudomonadota</taxon>
        <taxon>Alphaproteobacteria</taxon>
        <taxon>Hyphomicrobiales</taxon>
        <taxon>Nitrobacteraceae</taxon>
        <taxon>Bradyrhizobium</taxon>
    </lineage>
</organism>
<feature type="compositionally biased region" description="Polar residues" evidence="1">
    <location>
        <begin position="99"/>
        <end position="111"/>
    </location>
</feature>
<dbReference type="KEGG" id="aol:S58_05570"/>
<dbReference type="HOGENOM" id="CLU_1977322_0_0_5"/>
<dbReference type="Proteomes" id="UP000011841">
    <property type="component" value="Chromosome"/>
</dbReference>
<feature type="region of interest" description="Disordered" evidence="1">
    <location>
        <begin position="96"/>
        <end position="126"/>
    </location>
</feature>
<accession>M4Z1R7</accession>
<keyword evidence="3" id="KW-1185">Reference proteome</keyword>
<gene>
    <name evidence="2" type="ORF">S58_05570</name>
</gene>
<evidence type="ECO:0000313" key="3">
    <source>
        <dbReference type="Proteomes" id="UP000011841"/>
    </source>
</evidence>
<dbReference type="AlphaFoldDB" id="M4Z1R7"/>
<reference evidence="2 3" key="1">
    <citation type="journal article" date="2013" name="Appl. Environ. Microbiol.">
        <title>Genome analysis suggests that the soil oligotrophic bacterium Agromonas oligotrophica (Bradyrhizobium oligotrophicum) is a nitrogen-fixing symbiont of Aeschynomene indica.</title>
        <authorList>
            <person name="Okubo T."/>
            <person name="Fukushima S."/>
            <person name="Itakura M."/>
            <person name="Oshima K."/>
            <person name="Longtonglang A."/>
            <person name="Teaumroong N."/>
            <person name="Mitsui H."/>
            <person name="Hattori M."/>
            <person name="Hattori R."/>
            <person name="Hattori T."/>
            <person name="Minamisawa K."/>
        </authorList>
    </citation>
    <scope>NUCLEOTIDE SEQUENCE [LARGE SCALE GENOMIC DNA]</scope>
    <source>
        <strain evidence="2 3">S58</strain>
    </source>
</reference>